<name>A0AAU7UAF6_9DEIO</name>
<protein>
    <submittedName>
        <fullName evidence="1">Uncharacterized protein</fullName>
    </submittedName>
</protein>
<reference evidence="1" key="1">
    <citation type="submission" date="2024-06" db="EMBL/GenBank/DDBJ databases">
        <title>Draft Genome Sequence of Deinococcus sonorensis Type Strain KR-87, a Biofilm Producing Representative of the Genus Deinococcus.</title>
        <authorList>
            <person name="Boren L.S."/>
            <person name="Grosso R.A."/>
            <person name="Hugenberg-Cox A.N."/>
            <person name="Hill J.T.E."/>
            <person name="Albert C.M."/>
            <person name="Tuohy J.M."/>
        </authorList>
    </citation>
    <scope>NUCLEOTIDE SEQUENCE</scope>
    <source>
        <strain evidence="1">KR-87</strain>
    </source>
</reference>
<sequence length="176" mass="19443">MTQPTARPLRPTQPLTAKPAGYLQLESYSSLKQLWSYLEAADRAGRRLTLQRGDTEQTCRRRIQGYHLPNAGGLVDASRVEAALADGLALHPALISLLSGDVGPLQVTLNEGYDLHCDFVLALTSGRDLIVRPELRYRPSEFTPPNLPLPADVPLHPRRFGRDELRLLLDRACGLG</sequence>
<proteinExistence type="predicted"/>
<dbReference type="EMBL" id="CP158299">
    <property type="protein sequence ID" value="XBV85515.1"/>
    <property type="molecule type" value="Genomic_DNA"/>
</dbReference>
<dbReference type="RefSeq" id="WP_350243552.1">
    <property type="nucleotide sequence ID" value="NZ_CP158299.1"/>
</dbReference>
<dbReference type="KEGG" id="dsc:ABOD76_19115"/>
<organism evidence="1">
    <name type="scientific">Deinococcus sonorensis KR-87</name>
    <dbReference type="NCBI Taxonomy" id="694439"/>
    <lineage>
        <taxon>Bacteria</taxon>
        <taxon>Thermotogati</taxon>
        <taxon>Deinococcota</taxon>
        <taxon>Deinococci</taxon>
        <taxon>Deinococcales</taxon>
        <taxon>Deinococcaceae</taxon>
        <taxon>Deinococcus</taxon>
    </lineage>
</organism>
<accession>A0AAU7UAF6</accession>
<evidence type="ECO:0000313" key="1">
    <source>
        <dbReference type="EMBL" id="XBV85515.1"/>
    </source>
</evidence>
<dbReference type="AlphaFoldDB" id="A0AAU7UAF6"/>
<gene>
    <name evidence="1" type="ORF">ABOD76_19115</name>
</gene>